<dbReference type="InterPro" id="IPR006073">
    <property type="entry name" value="GTP-bd"/>
</dbReference>
<dbReference type="Gene3D" id="3.40.50.300">
    <property type="entry name" value="P-loop containing nucleotide triphosphate hydrolases"/>
    <property type="match status" value="1"/>
</dbReference>
<evidence type="ECO:0000259" key="1">
    <source>
        <dbReference type="PROSITE" id="PS51705"/>
    </source>
</evidence>
<organism evidence="2">
    <name type="scientific">bioreactor metagenome</name>
    <dbReference type="NCBI Taxonomy" id="1076179"/>
    <lineage>
        <taxon>unclassified sequences</taxon>
        <taxon>metagenomes</taxon>
        <taxon>ecological metagenomes</taxon>
    </lineage>
</organism>
<dbReference type="InterPro" id="IPR030394">
    <property type="entry name" value="G_HFLX_dom"/>
</dbReference>
<reference evidence="2" key="1">
    <citation type="submission" date="2019-08" db="EMBL/GenBank/DDBJ databases">
        <authorList>
            <person name="Kucharzyk K."/>
            <person name="Murdoch R.W."/>
            <person name="Higgins S."/>
            <person name="Loffler F."/>
        </authorList>
    </citation>
    <scope>NUCLEOTIDE SEQUENCE</scope>
</reference>
<dbReference type="PANTHER" id="PTHR10229">
    <property type="entry name" value="GTP-BINDING PROTEIN HFLX"/>
    <property type="match status" value="1"/>
</dbReference>
<dbReference type="FunFam" id="3.40.50.300:FF:000955">
    <property type="entry name" value="GTPase HflX"/>
    <property type="match status" value="1"/>
</dbReference>
<dbReference type="InterPro" id="IPR016496">
    <property type="entry name" value="GTPase_HflX"/>
</dbReference>
<dbReference type="InterPro" id="IPR027417">
    <property type="entry name" value="P-loop_NTPase"/>
</dbReference>
<gene>
    <name evidence="2" type="primary">hflX_46</name>
    <name evidence="2" type="ORF">SDC9_203245</name>
</gene>
<sequence length="169" mass="19979">MIIDNLPFLLSDTVGFIRKLPTHLVESFKSTLDEVREADLLLHIVDISHPQFEEQIEVVTKTLNEVCDAEGKPVIILFNKIDAFTYIKKDEDDLSPMQRENYSLDMLKQSWMAKLEENCLFISARQKINIDELKEMIYERVKEIHIERYPYNDFLFQRYDGEATDEIDE</sequence>
<proteinExistence type="predicted"/>
<evidence type="ECO:0000313" key="2">
    <source>
        <dbReference type="EMBL" id="MPN55561.1"/>
    </source>
</evidence>
<dbReference type="PANTHER" id="PTHR10229:SF0">
    <property type="entry name" value="GTP-BINDING PROTEIN 6-RELATED"/>
    <property type="match status" value="1"/>
</dbReference>
<feature type="domain" description="Hflx-type G" evidence="1">
    <location>
        <begin position="1"/>
        <end position="145"/>
    </location>
</feature>
<comment type="caution">
    <text evidence="2">The sequence shown here is derived from an EMBL/GenBank/DDBJ whole genome shotgun (WGS) entry which is preliminary data.</text>
</comment>
<dbReference type="GO" id="GO:0005525">
    <property type="term" value="F:GTP binding"/>
    <property type="evidence" value="ECO:0007669"/>
    <property type="project" value="InterPro"/>
</dbReference>
<dbReference type="EMBL" id="VSSQ01124980">
    <property type="protein sequence ID" value="MPN55561.1"/>
    <property type="molecule type" value="Genomic_DNA"/>
</dbReference>
<dbReference type="GO" id="GO:0043022">
    <property type="term" value="F:ribosome binding"/>
    <property type="evidence" value="ECO:0007669"/>
    <property type="project" value="TreeGrafter"/>
</dbReference>
<protein>
    <submittedName>
        <fullName evidence="2">GTPase HflX</fullName>
    </submittedName>
</protein>
<dbReference type="SUPFAM" id="SSF52540">
    <property type="entry name" value="P-loop containing nucleoside triphosphate hydrolases"/>
    <property type="match status" value="1"/>
</dbReference>
<accession>A0A645IW42</accession>
<dbReference type="Pfam" id="PF01926">
    <property type="entry name" value="MMR_HSR1"/>
    <property type="match status" value="1"/>
</dbReference>
<dbReference type="GO" id="GO:0005737">
    <property type="term" value="C:cytoplasm"/>
    <property type="evidence" value="ECO:0007669"/>
    <property type="project" value="TreeGrafter"/>
</dbReference>
<name>A0A645IW42_9ZZZZ</name>
<dbReference type="PROSITE" id="PS51705">
    <property type="entry name" value="G_HFLX"/>
    <property type="match status" value="1"/>
</dbReference>
<dbReference type="AlphaFoldDB" id="A0A645IW42"/>